<feature type="non-terminal residue" evidence="4">
    <location>
        <position position="221"/>
    </location>
</feature>
<proteinExistence type="inferred from homology"/>
<dbReference type="PANTHER" id="PTHR43399">
    <property type="entry name" value="SUBTILISIN-RELATED"/>
    <property type="match status" value="1"/>
</dbReference>
<sequence length="221" mass="24077">VRVEEPPQRPEPEEVEAMGPEGLEDFLREIRVEQRKIVRDAQEPLVSSLAKFEFEAEPGDFAPLVFAELPKWAISELVESRDEVMKIFLSREYAPEISSAAPTERTPTVWGRGISGSGVRVAVIEADGIAFKNPYLTGSLYHNPAGPNVGSHPTAVAGVAASTHTTYRGIAHGVTLLSGNSISWVDKALKKSADWAIGKGAHILNNSWGFDTNRKVSAMDR</sequence>
<evidence type="ECO:0000259" key="3">
    <source>
        <dbReference type="Pfam" id="PF00082"/>
    </source>
</evidence>
<gene>
    <name evidence="4" type="ORF">S03H2_64033</name>
</gene>
<dbReference type="GO" id="GO:0006508">
    <property type="term" value="P:proteolysis"/>
    <property type="evidence" value="ECO:0007669"/>
    <property type="project" value="InterPro"/>
</dbReference>
<dbReference type="InterPro" id="IPR051048">
    <property type="entry name" value="Peptidase_S8/S53_subtilisin"/>
</dbReference>
<evidence type="ECO:0000313" key="4">
    <source>
        <dbReference type="EMBL" id="GAH76636.1"/>
    </source>
</evidence>
<evidence type="ECO:0000256" key="1">
    <source>
        <dbReference type="ARBA" id="ARBA00011073"/>
    </source>
</evidence>
<feature type="compositionally biased region" description="Basic and acidic residues" evidence="2">
    <location>
        <begin position="1"/>
        <end position="12"/>
    </location>
</feature>
<comment type="similarity">
    <text evidence="1">Belongs to the peptidase S8 family.</text>
</comment>
<dbReference type="SUPFAM" id="SSF52743">
    <property type="entry name" value="Subtilisin-like"/>
    <property type="match status" value="1"/>
</dbReference>
<organism evidence="4">
    <name type="scientific">marine sediment metagenome</name>
    <dbReference type="NCBI Taxonomy" id="412755"/>
    <lineage>
        <taxon>unclassified sequences</taxon>
        <taxon>metagenomes</taxon>
        <taxon>ecological metagenomes</taxon>
    </lineage>
</organism>
<accession>X1I2K6</accession>
<evidence type="ECO:0000256" key="2">
    <source>
        <dbReference type="SAM" id="MobiDB-lite"/>
    </source>
</evidence>
<dbReference type="Gene3D" id="3.40.50.200">
    <property type="entry name" value="Peptidase S8/S53 domain"/>
    <property type="match status" value="1"/>
</dbReference>
<dbReference type="Pfam" id="PF00082">
    <property type="entry name" value="Peptidase_S8"/>
    <property type="match status" value="1"/>
</dbReference>
<dbReference type="PANTHER" id="PTHR43399:SF4">
    <property type="entry name" value="CELL WALL-ASSOCIATED PROTEASE"/>
    <property type="match status" value="1"/>
</dbReference>
<dbReference type="EMBL" id="BARU01041545">
    <property type="protein sequence ID" value="GAH76636.1"/>
    <property type="molecule type" value="Genomic_DNA"/>
</dbReference>
<dbReference type="PROSITE" id="PS51892">
    <property type="entry name" value="SUBTILASE"/>
    <property type="match status" value="1"/>
</dbReference>
<dbReference type="AlphaFoldDB" id="X1I2K6"/>
<reference evidence="4" key="1">
    <citation type="journal article" date="2014" name="Front. Microbiol.">
        <title>High frequency of phylogenetically diverse reductive dehalogenase-homologous genes in deep subseafloor sedimentary metagenomes.</title>
        <authorList>
            <person name="Kawai M."/>
            <person name="Futagami T."/>
            <person name="Toyoda A."/>
            <person name="Takaki Y."/>
            <person name="Nishi S."/>
            <person name="Hori S."/>
            <person name="Arai W."/>
            <person name="Tsubouchi T."/>
            <person name="Morono Y."/>
            <person name="Uchiyama I."/>
            <person name="Ito T."/>
            <person name="Fujiyama A."/>
            <person name="Inagaki F."/>
            <person name="Takami H."/>
        </authorList>
    </citation>
    <scope>NUCLEOTIDE SEQUENCE</scope>
    <source>
        <strain evidence="4">Expedition CK06-06</strain>
    </source>
</reference>
<dbReference type="InterPro" id="IPR036852">
    <property type="entry name" value="Peptidase_S8/S53_dom_sf"/>
</dbReference>
<dbReference type="GO" id="GO:0004252">
    <property type="term" value="F:serine-type endopeptidase activity"/>
    <property type="evidence" value="ECO:0007669"/>
    <property type="project" value="InterPro"/>
</dbReference>
<name>X1I2K6_9ZZZZ</name>
<protein>
    <recommendedName>
        <fullName evidence="3">Peptidase S8/S53 domain-containing protein</fullName>
    </recommendedName>
</protein>
<feature type="region of interest" description="Disordered" evidence="2">
    <location>
        <begin position="1"/>
        <end position="20"/>
    </location>
</feature>
<comment type="caution">
    <text evidence="4">The sequence shown here is derived from an EMBL/GenBank/DDBJ whole genome shotgun (WGS) entry which is preliminary data.</text>
</comment>
<feature type="domain" description="Peptidase S8/S53" evidence="3">
    <location>
        <begin position="116"/>
        <end position="209"/>
    </location>
</feature>
<dbReference type="InterPro" id="IPR000209">
    <property type="entry name" value="Peptidase_S8/S53_dom"/>
</dbReference>
<feature type="non-terminal residue" evidence="4">
    <location>
        <position position="1"/>
    </location>
</feature>